<feature type="region of interest" description="Disordered" evidence="1">
    <location>
        <begin position="369"/>
        <end position="418"/>
    </location>
</feature>
<comment type="caution">
    <text evidence="3">The sequence shown here is derived from an EMBL/GenBank/DDBJ whole genome shotgun (WGS) entry which is preliminary data.</text>
</comment>
<protein>
    <recommendedName>
        <fullName evidence="2">DUF6532 domain-containing protein</fullName>
    </recommendedName>
</protein>
<feature type="compositionally biased region" description="Low complexity" evidence="1">
    <location>
        <begin position="306"/>
        <end position="339"/>
    </location>
</feature>
<organism evidence="3 4">
    <name type="scientific">Suillus placidus</name>
    <dbReference type="NCBI Taxonomy" id="48579"/>
    <lineage>
        <taxon>Eukaryota</taxon>
        <taxon>Fungi</taxon>
        <taxon>Dikarya</taxon>
        <taxon>Basidiomycota</taxon>
        <taxon>Agaricomycotina</taxon>
        <taxon>Agaricomycetes</taxon>
        <taxon>Agaricomycetidae</taxon>
        <taxon>Boletales</taxon>
        <taxon>Suillineae</taxon>
        <taxon>Suillaceae</taxon>
        <taxon>Suillus</taxon>
    </lineage>
</organism>
<keyword evidence="4" id="KW-1185">Reference proteome</keyword>
<dbReference type="OrthoDB" id="2659717at2759"/>
<evidence type="ECO:0000313" key="4">
    <source>
        <dbReference type="Proteomes" id="UP000714275"/>
    </source>
</evidence>
<feature type="region of interest" description="Disordered" evidence="1">
    <location>
        <begin position="424"/>
        <end position="443"/>
    </location>
</feature>
<sequence length="443" mass="49675">MSLDDLDDDGTRSQRARRGSRCDALKPSKIRFYSEKDKENIYLARKLMVLDMILETGWEDNHAALEDIARECLSSACARNNHVTESTSSIIKLVMDELPNIRGKLVQEAEGFLPALGLQPDNTLSVEDDTAHIVERSEVMLNERIMHTYFLHGWDTARMRTLVFSADAYWRLHESFWFWRNSPFLNDPAARAQISTLSWVMYELMGAALYCTIRHAATGRLSKTKNVLQFLTQEFQPVAMGIRKVMKTYRDSPELDEGEFLPRMTAHHAQCLKALRSHTGEGSPTKNYNIYVPSSSLELYWPRTDSSTTLSTPSSTSLPSLAYPGNATASSSSTSSRTSWYPQHAALQTPQDERYAPYVPDNGIHTGHGEMPWCPQPPNYMWQDSESQPKEPEVALHQGDGPSSAQDDDDDDDDLYFNAAGSTSALAGWGGNYTGSWGPSDLP</sequence>
<feature type="compositionally biased region" description="Acidic residues" evidence="1">
    <location>
        <begin position="406"/>
        <end position="415"/>
    </location>
</feature>
<reference evidence="3" key="1">
    <citation type="journal article" date="2020" name="New Phytol.">
        <title>Comparative genomics reveals dynamic genome evolution in host specialist ectomycorrhizal fungi.</title>
        <authorList>
            <person name="Lofgren L.A."/>
            <person name="Nguyen N.H."/>
            <person name="Vilgalys R."/>
            <person name="Ruytinx J."/>
            <person name="Liao H.L."/>
            <person name="Branco S."/>
            <person name="Kuo A."/>
            <person name="LaButti K."/>
            <person name="Lipzen A."/>
            <person name="Andreopoulos W."/>
            <person name="Pangilinan J."/>
            <person name="Riley R."/>
            <person name="Hundley H."/>
            <person name="Na H."/>
            <person name="Barry K."/>
            <person name="Grigoriev I.V."/>
            <person name="Stajich J.E."/>
            <person name="Kennedy P.G."/>
        </authorList>
    </citation>
    <scope>NUCLEOTIDE SEQUENCE</scope>
    <source>
        <strain evidence="3">DOB743</strain>
    </source>
</reference>
<evidence type="ECO:0000259" key="2">
    <source>
        <dbReference type="Pfam" id="PF20149"/>
    </source>
</evidence>
<proteinExistence type="predicted"/>
<feature type="region of interest" description="Disordered" evidence="1">
    <location>
        <begin position="304"/>
        <end position="340"/>
    </location>
</feature>
<dbReference type="AlphaFoldDB" id="A0A9P7CZB4"/>
<evidence type="ECO:0000313" key="3">
    <source>
        <dbReference type="EMBL" id="KAG1773361.1"/>
    </source>
</evidence>
<dbReference type="Pfam" id="PF20149">
    <property type="entry name" value="DUF6532"/>
    <property type="match status" value="1"/>
</dbReference>
<feature type="region of interest" description="Disordered" evidence="1">
    <location>
        <begin position="1"/>
        <end position="21"/>
    </location>
</feature>
<accession>A0A9P7CZB4</accession>
<dbReference type="InterPro" id="IPR045341">
    <property type="entry name" value="DUF6532"/>
</dbReference>
<dbReference type="EMBL" id="JABBWD010000048">
    <property type="protein sequence ID" value="KAG1773361.1"/>
    <property type="molecule type" value="Genomic_DNA"/>
</dbReference>
<feature type="domain" description="DUF6532" evidence="2">
    <location>
        <begin position="46"/>
        <end position="237"/>
    </location>
</feature>
<name>A0A9P7CZB4_9AGAM</name>
<evidence type="ECO:0000256" key="1">
    <source>
        <dbReference type="SAM" id="MobiDB-lite"/>
    </source>
</evidence>
<gene>
    <name evidence="3" type="ORF">EV702DRAFT_1048272</name>
</gene>
<dbReference type="Proteomes" id="UP000714275">
    <property type="component" value="Unassembled WGS sequence"/>
</dbReference>